<name>A0ABR7WYE1_9SPHI</name>
<gene>
    <name evidence="1" type="ORF">IDJ77_21680</name>
</gene>
<organism evidence="1 2">
    <name type="scientific">Mucilaginibacter pankratovii</name>
    <dbReference type="NCBI Taxonomy" id="2772110"/>
    <lineage>
        <taxon>Bacteria</taxon>
        <taxon>Pseudomonadati</taxon>
        <taxon>Bacteroidota</taxon>
        <taxon>Sphingobacteriia</taxon>
        <taxon>Sphingobacteriales</taxon>
        <taxon>Sphingobacteriaceae</taxon>
        <taxon>Mucilaginibacter</taxon>
    </lineage>
</organism>
<keyword evidence="2" id="KW-1185">Reference proteome</keyword>
<evidence type="ECO:0000313" key="1">
    <source>
        <dbReference type="EMBL" id="MBD1366439.1"/>
    </source>
</evidence>
<accession>A0ABR7WYE1</accession>
<evidence type="ECO:0008006" key="3">
    <source>
        <dbReference type="Google" id="ProtNLM"/>
    </source>
</evidence>
<comment type="caution">
    <text evidence="1">The sequence shown here is derived from an EMBL/GenBank/DDBJ whole genome shotgun (WGS) entry which is preliminary data.</text>
</comment>
<reference evidence="1 2" key="1">
    <citation type="submission" date="2020-09" db="EMBL/GenBank/DDBJ databases">
        <title>Novel species of Mucilaginibacter isolated from a glacier on the Tibetan Plateau.</title>
        <authorList>
            <person name="Liu Q."/>
            <person name="Xin Y.-H."/>
        </authorList>
    </citation>
    <scope>NUCLEOTIDE SEQUENCE [LARGE SCALE GENOMIC DNA]</scope>
    <source>
        <strain evidence="1 2">ZT4R22</strain>
    </source>
</reference>
<dbReference type="EMBL" id="JACWMY010000012">
    <property type="protein sequence ID" value="MBD1366439.1"/>
    <property type="molecule type" value="Genomic_DNA"/>
</dbReference>
<proteinExistence type="predicted"/>
<dbReference type="PROSITE" id="PS51257">
    <property type="entry name" value="PROKAR_LIPOPROTEIN"/>
    <property type="match status" value="1"/>
</dbReference>
<dbReference type="RefSeq" id="WP_191191080.1">
    <property type="nucleotide sequence ID" value="NZ_JACWMY010000012.1"/>
</dbReference>
<dbReference type="Proteomes" id="UP000606600">
    <property type="component" value="Unassembled WGS sequence"/>
</dbReference>
<evidence type="ECO:0000313" key="2">
    <source>
        <dbReference type="Proteomes" id="UP000606600"/>
    </source>
</evidence>
<protein>
    <recommendedName>
        <fullName evidence="3">Lipoprotein</fullName>
    </recommendedName>
</protein>
<sequence length="164" mass="18085">MKSYFMIGMLALASCAGNGKKGADTVQMDSGKTDTAYASKTNTPAQNMEYCFVHTDGTAAQDTTAVHLVINANKVSGEMNWLPKEKDRRKGTLSGTLDGDKINAVWSFMQEGQTDTMTVAFKLSSQQLAQKPFTVDAKNGRQQLDNKADYTIIYNMDNCDKFRK</sequence>